<name>A0A4Y2IIZ2_ARAVE</name>
<sequence length="91" mass="10441">MAIKLIYLQIVCCLFRFPQSRHTRSNFVVDIKKNISQASDAVGLSWVKAGIPGDKTAYHFAKLATVMREELIIPALYSYLKRRIKEDLILD</sequence>
<evidence type="ECO:0000313" key="1">
    <source>
        <dbReference type="EMBL" id="GBM76926.1"/>
    </source>
</evidence>
<keyword evidence="2" id="KW-1185">Reference proteome</keyword>
<reference evidence="1 2" key="1">
    <citation type="journal article" date="2019" name="Sci. Rep.">
        <title>Orb-weaving spider Araneus ventricosus genome elucidates the spidroin gene catalogue.</title>
        <authorList>
            <person name="Kono N."/>
            <person name="Nakamura H."/>
            <person name="Ohtoshi R."/>
            <person name="Moran D.A.P."/>
            <person name="Shinohara A."/>
            <person name="Yoshida Y."/>
            <person name="Fujiwara M."/>
            <person name="Mori M."/>
            <person name="Tomita M."/>
            <person name="Arakawa K."/>
        </authorList>
    </citation>
    <scope>NUCLEOTIDE SEQUENCE [LARGE SCALE GENOMIC DNA]</scope>
</reference>
<accession>A0A4Y2IIZ2</accession>
<protein>
    <submittedName>
        <fullName evidence="1">Uncharacterized protein</fullName>
    </submittedName>
</protein>
<dbReference type="EMBL" id="BGPR01002653">
    <property type="protein sequence ID" value="GBM76926.1"/>
    <property type="molecule type" value="Genomic_DNA"/>
</dbReference>
<organism evidence="1 2">
    <name type="scientific">Araneus ventricosus</name>
    <name type="common">Orbweaver spider</name>
    <name type="synonym">Epeira ventricosa</name>
    <dbReference type="NCBI Taxonomy" id="182803"/>
    <lineage>
        <taxon>Eukaryota</taxon>
        <taxon>Metazoa</taxon>
        <taxon>Ecdysozoa</taxon>
        <taxon>Arthropoda</taxon>
        <taxon>Chelicerata</taxon>
        <taxon>Arachnida</taxon>
        <taxon>Araneae</taxon>
        <taxon>Araneomorphae</taxon>
        <taxon>Entelegynae</taxon>
        <taxon>Araneoidea</taxon>
        <taxon>Araneidae</taxon>
        <taxon>Araneus</taxon>
    </lineage>
</organism>
<proteinExistence type="predicted"/>
<comment type="caution">
    <text evidence="1">The sequence shown here is derived from an EMBL/GenBank/DDBJ whole genome shotgun (WGS) entry which is preliminary data.</text>
</comment>
<dbReference type="AlphaFoldDB" id="A0A4Y2IIZ2"/>
<evidence type="ECO:0000313" key="2">
    <source>
        <dbReference type="Proteomes" id="UP000499080"/>
    </source>
</evidence>
<gene>
    <name evidence="1" type="ORF">AVEN_132428_1</name>
</gene>
<dbReference type="Proteomes" id="UP000499080">
    <property type="component" value="Unassembled WGS sequence"/>
</dbReference>